<organism evidence="2 3">
    <name type="scientific">Candidatus Synechococcus spongiarum 142</name>
    <dbReference type="NCBI Taxonomy" id="1608213"/>
    <lineage>
        <taxon>Bacteria</taxon>
        <taxon>Bacillati</taxon>
        <taxon>Cyanobacteriota</taxon>
        <taxon>Cyanophyceae</taxon>
        <taxon>Synechococcales</taxon>
        <taxon>Synechococcaceae</taxon>
        <taxon>Synechococcus</taxon>
    </lineage>
</organism>
<evidence type="ECO:0000313" key="3">
    <source>
        <dbReference type="Proteomes" id="UP000035054"/>
    </source>
</evidence>
<dbReference type="InterPro" id="IPR029063">
    <property type="entry name" value="SAM-dependent_MTases_sf"/>
</dbReference>
<protein>
    <recommendedName>
        <fullName evidence="1">Methyltransferase FkbM domain-containing protein</fullName>
    </recommendedName>
</protein>
<comment type="caution">
    <text evidence="2">The sequence shown here is derived from an EMBL/GenBank/DDBJ whole genome shotgun (WGS) entry which is preliminary data.</text>
</comment>
<reference evidence="2 3" key="1">
    <citation type="submission" date="2015-01" db="EMBL/GenBank/DDBJ databases">
        <title>Lifestyle Evolution in Cyanobacterial Symbionts of Sponges.</title>
        <authorList>
            <person name="Burgsdorf I."/>
            <person name="Slaby B.M."/>
            <person name="Handley K.M."/>
            <person name="Haber M."/>
            <person name="Blom J."/>
            <person name="Marshall C.W."/>
            <person name="Gilbert J.A."/>
            <person name="Hentschel U."/>
            <person name="Steindler L."/>
        </authorList>
    </citation>
    <scope>NUCLEOTIDE SEQUENCE [LARGE SCALE GENOMIC DNA]</scope>
    <source>
        <strain evidence="2">142</strain>
    </source>
</reference>
<proteinExistence type="predicted"/>
<gene>
    <name evidence="2" type="ORF">TH68_00870</name>
</gene>
<name>A0A6N3XA55_9SYNE</name>
<dbReference type="PANTHER" id="PTHR34203">
    <property type="entry name" value="METHYLTRANSFERASE, FKBM FAMILY PROTEIN"/>
    <property type="match status" value="1"/>
</dbReference>
<sequence>MDFNSYMTGGASLKKEVFRELGKTKSVEVDIIKLDEYSENNNLQSVDIIKIDVEGFEEEALKGAENLIRRSPDLMLCMEYTRGCYSCDFLPWLKKLFAKVYLPKFNRQIDFEFLRKYQKNEILPSEGYLDVVLIRGRRFT</sequence>
<dbReference type="EMBL" id="JXUO01000023">
    <property type="protein sequence ID" value="KKZ15337.1"/>
    <property type="molecule type" value="Genomic_DNA"/>
</dbReference>
<dbReference type="Gene3D" id="3.40.50.150">
    <property type="entry name" value="Vaccinia Virus protein VP39"/>
    <property type="match status" value="1"/>
</dbReference>
<evidence type="ECO:0000313" key="2">
    <source>
        <dbReference type="EMBL" id="KKZ15337.1"/>
    </source>
</evidence>
<dbReference type="NCBIfam" id="TIGR01444">
    <property type="entry name" value="fkbM_fam"/>
    <property type="match status" value="1"/>
</dbReference>
<dbReference type="PANTHER" id="PTHR34203:SF15">
    <property type="entry name" value="SLL1173 PROTEIN"/>
    <property type="match status" value="1"/>
</dbReference>
<accession>A0A6N3XA55</accession>
<feature type="domain" description="Methyltransferase FkbM" evidence="1">
    <location>
        <begin position="23"/>
        <end position="74"/>
    </location>
</feature>
<dbReference type="Pfam" id="PF05050">
    <property type="entry name" value="Methyltransf_21"/>
    <property type="match status" value="1"/>
</dbReference>
<dbReference type="SUPFAM" id="SSF53335">
    <property type="entry name" value="S-adenosyl-L-methionine-dependent methyltransferases"/>
    <property type="match status" value="1"/>
</dbReference>
<dbReference type="Proteomes" id="UP000035054">
    <property type="component" value="Unassembled WGS sequence"/>
</dbReference>
<dbReference type="InterPro" id="IPR052514">
    <property type="entry name" value="SAM-dependent_MTase"/>
</dbReference>
<dbReference type="AlphaFoldDB" id="A0A6N3XA55"/>
<dbReference type="InterPro" id="IPR006342">
    <property type="entry name" value="FkbM_mtfrase"/>
</dbReference>
<evidence type="ECO:0000259" key="1">
    <source>
        <dbReference type="Pfam" id="PF05050"/>
    </source>
</evidence>